<feature type="compositionally biased region" description="Basic and acidic residues" evidence="1">
    <location>
        <begin position="229"/>
        <end position="242"/>
    </location>
</feature>
<protein>
    <recommendedName>
        <fullName evidence="4">TolA protein</fullName>
    </recommendedName>
</protein>
<gene>
    <name evidence="2" type="ORF">ACFOD3_23760</name>
</gene>
<dbReference type="RefSeq" id="WP_216839215.1">
    <property type="nucleotide sequence ID" value="NZ_JAFNJS010000008.1"/>
</dbReference>
<feature type="region of interest" description="Disordered" evidence="1">
    <location>
        <begin position="294"/>
        <end position="326"/>
    </location>
</feature>
<comment type="caution">
    <text evidence="2">The sequence shown here is derived from an EMBL/GenBank/DDBJ whole genome shotgun (WGS) entry which is preliminary data.</text>
</comment>
<evidence type="ECO:0000313" key="2">
    <source>
        <dbReference type="EMBL" id="MFC3002936.1"/>
    </source>
</evidence>
<evidence type="ECO:0000256" key="1">
    <source>
        <dbReference type="SAM" id="MobiDB-lite"/>
    </source>
</evidence>
<feature type="compositionally biased region" description="Basic and acidic residues" evidence="1">
    <location>
        <begin position="294"/>
        <end position="324"/>
    </location>
</feature>
<organism evidence="2 3">
    <name type="scientific">Falsiroseomonas tokyonensis</name>
    <dbReference type="NCBI Taxonomy" id="430521"/>
    <lineage>
        <taxon>Bacteria</taxon>
        <taxon>Pseudomonadati</taxon>
        <taxon>Pseudomonadota</taxon>
        <taxon>Alphaproteobacteria</taxon>
        <taxon>Acetobacterales</taxon>
        <taxon>Roseomonadaceae</taxon>
        <taxon>Falsiroseomonas</taxon>
    </lineage>
</organism>
<feature type="region of interest" description="Disordered" evidence="1">
    <location>
        <begin position="222"/>
        <end position="242"/>
    </location>
</feature>
<proteinExistence type="predicted"/>
<keyword evidence="3" id="KW-1185">Reference proteome</keyword>
<evidence type="ECO:0008006" key="4">
    <source>
        <dbReference type="Google" id="ProtNLM"/>
    </source>
</evidence>
<reference evidence="3" key="1">
    <citation type="journal article" date="2019" name="Int. J. Syst. Evol. Microbiol.">
        <title>The Global Catalogue of Microorganisms (GCM) 10K type strain sequencing project: providing services to taxonomists for standard genome sequencing and annotation.</title>
        <authorList>
            <consortium name="The Broad Institute Genomics Platform"/>
            <consortium name="The Broad Institute Genome Sequencing Center for Infectious Disease"/>
            <person name="Wu L."/>
            <person name="Ma J."/>
        </authorList>
    </citation>
    <scope>NUCLEOTIDE SEQUENCE [LARGE SCALE GENOMIC DNA]</scope>
    <source>
        <strain evidence="3">CGMCC 1.16855</strain>
    </source>
</reference>
<name>A0ABV7BYZ1_9PROT</name>
<evidence type="ECO:0000313" key="3">
    <source>
        <dbReference type="Proteomes" id="UP001595420"/>
    </source>
</evidence>
<sequence>MSETTEIAVVETRALVPTQVYAPGGVLTLVEKLEAEARAVPVDISTAKGRDEVKSLAYKIARSKTALDDMGKKLNEDARARINAVDADRRLVRDRLDALKDEVRKPLTEWEDAEKARVKGHEDALAEIAALGRREGPITVEEAQARISAAKTTHADRDWREFRARALHLREQTLANLVLALELAERQAREAEELARLRAEQEERERQEAERLQAEREARIAEEAAETARQAERARAEAEARAAQEQAEVARLAAERQAREAEQRAAAAEARAAEEARQAEAARVAAEQRAERERQAAVEAERQRVAEEAEAQRRADEQRAADRAHRGRINSGAVAALLATGVTEEQARVIVTAIISGSIPNVSIRY</sequence>
<dbReference type="Proteomes" id="UP001595420">
    <property type="component" value="Unassembled WGS sequence"/>
</dbReference>
<accession>A0ABV7BYZ1</accession>
<dbReference type="EMBL" id="JBHRSB010000008">
    <property type="protein sequence ID" value="MFC3002936.1"/>
    <property type="molecule type" value="Genomic_DNA"/>
</dbReference>